<evidence type="ECO:0000313" key="8">
    <source>
        <dbReference type="EMBL" id="SDQ55319.1"/>
    </source>
</evidence>
<dbReference type="Gene3D" id="3.50.50.60">
    <property type="entry name" value="FAD/NAD(P)-binding domain"/>
    <property type="match status" value="1"/>
</dbReference>
<evidence type="ECO:0000256" key="4">
    <source>
        <dbReference type="ARBA" id="ARBA00022827"/>
    </source>
</evidence>
<dbReference type="RefSeq" id="WP_074699932.1">
    <property type="nucleotide sequence ID" value="NZ_CP018863.1"/>
</dbReference>
<feature type="binding site" evidence="5">
    <location>
        <position position="222"/>
    </location>
    <ligand>
        <name>FAD</name>
        <dbReference type="ChEBI" id="CHEBI:57692"/>
    </ligand>
</feature>
<dbReference type="Gene3D" id="3.30.560.10">
    <property type="entry name" value="Glucose Oxidase, domain 3"/>
    <property type="match status" value="1"/>
</dbReference>
<dbReference type="PIRSF" id="PIRSF000137">
    <property type="entry name" value="Alcohol_oxidase"/>
    <property type="match status" value="1"/>
</dbReference>
<dbReference type="SUPFAM" id="SSF54373">
    <property type="entry name" value="FAD-linked reductases, C-terminal domain"/>
    <property type="match status" value="1"/>
</dbReference>
<dbReference type="Proteomes" id="UP000181917">
    <property type="component" value="Unassembled WGS sequence"/>
</dbReference>
<dbReference type="Pfam" id="PF00732">
    <property type="entry name" value="GMC_oxred_N"/>
    <property type="match status" value="1"/>
</dbReference>
<dbReference type="STRING" id="37928.SAMN04489742_1566"/>
<dbReference type="SUPFAM" id="SSF51905">
    <property type="entry name" value="FAD/NAD(P)-binding domain"/>
    <property type="match status" value="1"/>
</dbReference>
<evidence type="ECO:0000313" key="9">
    <source>
        <dbReference type="Proteomes" id="UP000181917"/>
    </source>
</evidence>
<sequence length="528" mass="56683">MTAQETPQDFDYIVVGAGSAGNVIARRLLDAGKRIAVLEAGDDDTNPNIAHLYNLGALWHSPQDWDYQTTEQQGCSGRTLHLPRGKVMGGSHALNATIWVRGAKQDYDTWAYLGCPGWSWEDVLPVFKTIEKYDGGASETRGDSGLLDVAQDFPRNPIQEAMLEAAVETGIKLNEDYNSGDVEGVSRMQLNVRDGKRFNTWHAYLKPVVDNANLTLLTGAHVRRLIVEDGTVAGVEFEHDGETKTLRAPETILSAGAINSAELLLRSGIGPADELREAGVRPMHDLPGVGKNLQDHLLSPVVFSTSKPVPASEVAPAEVHFFAKSSPDLAVPDTQPIFFSVPMYSQGYGKGDMTGPENGFSMLGGLVRPQSRGEIRLTGPKASDPISIDLGALSEQADVDALVASVRQCREIGRSSALADWGAEELYPGAEVSDSNEDLEQYVRDSVVTYHHQVGTCRMGLDRDAVVDPRTLKVHGLNGVRIADASIMPLVPTGNTNAPTIMIGERAAALLVNEAATVTDEAATVPAG</sequence>
<dbReference type="KEGG" id="acry:AC20117_09525"/>
<reference evidence="8 9" key="1">
    <citation type="submission" date="2016-10" db="EMBL/GenBank/DDBJ databases">
        <authorList>
            <person name="de Groot N.N."/>
        </authorList>
    </citation>
    <scope>NUCLEOTIDE SEQUENCE [LARGE SCALE GENOMIC DNA]</scope>
    <source>
        <strain evidence="8 9">DSM 20117</strain>
    </source>
</reference>
<dbReference type="InterPro" id="IPR007867">
    <property type="entry name" value="GMC_OxRtase_C"/>
</dbReference>
<evidence type="ECO:0000256" key="1">
    <source>
        <dbReference type="ARBA" id="ARBA00001974"/>
    </source>
</evidence>
<feature type="domain" description="Glucose-methanol-choline oxidoreductase C-terminal" evidence="7">
    <location>
        <begin position="369"/>
        <end position="504"/>
    </location>
</feature>
<keyword evidence="9" id="KW-1185">Reference proteome</keyword>
<dbReference type="PANTHER" id="PTHR11552:SF147">
    <property type="entry name" value="CHOLINE DEHYDROGENASE, MITOCHONDRIAL"/>
    <property type="match status" value="1"/>
</dbReference>
<gene>
    <name evidence="8" type="ORF">SAMN04489742_1566</name>
</gene>
<proteinExistence type="inferred from homology"/>
<dbReference type="GO" id="GO:0050660">
    <property type="term" value="F:flavin adenine dinucleotide binding"/>
    <property type="evidence" value="ECO:0007669"/>
    <property type="project" value="InterPro"/>
</dbReference>
<evidence type="ECO:0000256" key="3">
    <source>
        <dbReference type="ARBA" id="ARBA00022630"/>
    </source>
</evidence>
<evidence type="ECO:0000256" key="5">
    <source>
        <dbReference type="PIRSR" id="PIRSR000137-2"/>
    </source>
</evidence>
<evidence type="ECO:0000259" key="7">
    <source>
        <dbReference type="Pfam" id="PF05199"/>
    </source>
</evidence>
<dbReference type="InterPro" id="IPR012132">
    <property type="entry name" value="GMC_OxRdtase"/>
</dbReference>
<accession>A0A1H1BTU6</accession>
<dbReference type="AlphaFoldDB" id="A0A1H1BTU6"/>
<dbReference type="OrthoDB" id="9785276at2"/>
<dbReference type="GO" id="GO:0016614">
    <property type="term" value="F:oxidoreductase activity, acting on CH-OH group of donors"/>
    <property type="evidence" value="ECO:0007669"/>
    <property type="project" value="InterPro"/>
</dbReference>
<keyword evidence="3" id="KW-0285">Flavoprotein</keyword>
<feature type="domain" description="Glucose-methanol-choline oxidoreductase N-terminal" evidence="6">
    <location>
        <begin position="10"/>
        <end position="297"/>
    </location>
</feature>
<protein>
    <submittedName>
        <fullName evidence="8">Choline dehydrogenase</fullName>
    </submittedName>
</protein>
<feature type="binding site" evidence="5">
    <location>
        <position position="450"/>
    </location>
    <ligand>
        <name>substrate</name>
    </ligand>
</feature>
<comment type="cofactor">
    <cofactor evidence="1 5">
        <name>FAD</name>
        <dbReference type="ChEBI" id="CHEBI:57692"/>
    </cofactor>
</comment>
<dbReference type="InterPro" id="IPR000172">
    <property type="entry name" value="GMC_OxRdtase_N"/>
</dbReference>
<keyword evidence="4 5" id="KW-0274">FAD</keyword>
<organism evidence="8 9">
    <name type="scientific">Crystallibacter crystallopoietes</name>
    <dbReference type="NCBI Taxonomy" id="37928"/>
    <lineage>
        <taxon>Bacteria</taxon>
        <taxon>Bacillati</taxon>
        <taxon>Actinomycetota</taxon>
        <taxon>Actinomycetes</taxon>
        <taxon>Micrococcales</taxon>
        <taxon>Micrococcaceae</taxon>
        <taxon>Crystallibacter</taxon>
    </lineage>
</organism>
<dbReference type="PANTHER" id="PTHR11552">
    <property type="entry name" value="GLUCOSE-METHANOL-CHOLINE GMC OXIDOREDUCTASE"/>
    <property type="match status" value="1"/>
</dbReference>
<name>A0A1H1BTU6_9MICC</name>
<dbReference type="InterPro" id="IPR036188">
    <property type="entry name" value="FAD/NAD-bd_sf"/>
</dbReference>
<evidence type="ECO:0000256" key="2">
    <source>
        <dbReference type="ARBA" id="ARBA00010790"/>
    </source>
</evidence>
<dbReference type="Pfam" id="PF05199">
    <property type="entry name" value="GMC_oxred_C"/>
    <property type="match status" value="1"/>
</dbReference>
<comment type="similarity">
    <text evidence="2">Belongs to the GMC oxidoreductase family.</text>
</comment>
<evidence type="ECO:0000259" key="6">
    <source>
        <dbReference type="Pfam" id="PF00732"/>
    </source>
</evidence>
<feature type="binding site" evidence="5">
    <location>
        <position position="87"/>
    </location>
    <ligand>
        <name>FAD</name>
        <dbReference type="ChEBI" id="CHEBI:57692"/>
    </ligand>
</feature>
<dbReference type="EMBL" id="FNKH01000002">
    <property type="protein sequence ID" value="SDQ55319.1"/>
    <property type="molecule type" value="Genomic_DNA"/>
</dbReference>